<protein>
    <submittedName>
        <fullName evidence="1">N-acetylglucosaminyl deacetylase, LmbE family</fullName>
    </submittedName>
</protein>
<dbReference type="InterPro" id="IPR003737">
    <property type="entry name" value="GlcNAc_PI_deacetylase-related"/>
</dbReference>
<dbReference type="PANTHER" id="PTHR12993">
    <property type="entry name" value="N-ACETYLGLUCOSAMINYL-PHOSPHATIDYLINOSITOL DE-N-ACETYLASE-RELATED"/>
    <property type="match status" value="1"/>
</dbReference>
<evidence type="ECO:0000313" key="2">
    <source>
        <dbReference type="Proteomes" id="UP000199040"/>
    </source>
</evidence>
<evidence type="ECO:0000313" key="1">
    <source>
        <dbReference type="EMBL" id="SFH77383.1"/>
    </source>
</evidence>
<dbReference type="Gene3D" id="3.40.50.10320">
    <property type="entry name" value="LmbE-like"/>
    <property type="match status" value="1"/>
</dbReference>
<dbReference type="GO" id="GO:0016811">
    <property type="term" value="F:hydrolase activity, acting on carbon-nitrogen (but not peptide) bonds, in linear amides"/>
    <property type="evidence" value="ECO:0007669"/>
    <property type="project" value="TreeGrafter"/>
</dbReference>
<dbReference type="RefSeq" id="WP_092847134.1">
    <property type="nucleotide sequence ID" value="NZ_FOPY01000009.1"/>
</dbReference>
<name>A0A1I3CSI1_9GAMM</name>
<accession>A0A1I3CSI1</accession>
<dbReference type="AlphaFoldDB" id="A0A1I3CSI1"/>
<dbReference type="Proteomes" id="UP000199040">
    <property type="component" value="Unassembled WGS sequence"/>
</dbReference>
<dbReference type="STRING" id="442341.SAMN04487959_10962"/>
<dbReference type="InterPro" id="IPR024078">
    <property type="entry name" value="LmbE-like_dom_sf"/>
</dbReference>
<sequence length="255" mass="27607">MNEDAQQARHIVGAGTPAEAWEAWPGLAALPMINAASLVGEKRRAVIVAPHPDDEVLGCGGLMRQLAALGRDMLLVSVTDGTGSHPGSILWPPERLAKERPRESADALRLMGLASMPVVRAGFTDTRVADDEAALTDWMSDILRIGDTVFTTWRGDGHPDHEATGRACARATVAMSCRMIEMPIWAWHWAVPGDSRIPWASAARLSLSEEDLARKRAAMTAHVSQVTSDAATGEEPVLTPHTLQRLLRSDEVLFL</sequence>
<dbReference type="PANTHER" id="PTHR12993:SF29">
    <property type="entry name" value="BLR3841 PROTEIN"/>
    <property type="match status" value="1"/>
</dbReference>
<keyword evidence="2" id="KW-1185">Reference proteome</keyword>
<dbReference type="SUPFAM" id="SSF102588">
    <property type="entry name" value="LmbE-like"/>
    <property type="match status" value="1"/>
</dbReference>
<organism evidence="1 2">
    <name type="scientific">Modicisalibacter xianhensis</name>
    <dbReference type="NCBI Taxonomy" id="442341"/>
    <lineage>
        <taxon>Bacteria</taxon>
        <taxon>Pseudomonadati</taxon>
        <taxon>Pseudomonadota</taxon>
        <taxon>Gammaproteobacteria</taxon>
        <taxon>Oceanospirillales</taxon>
        <taxon>Halomonadaceae</taxon>
        <taxon>Modicisalibacter</taxon>
    </lineage>
</organism>
<reference evidence="1 2" key="1">
    <citation type="submission" date="2016-10" db="EMBL/GenBank/DDBJ databases">
        <authorList>
            <person name="de Groot N.N."/>
        </authorList>
    </citation>
    <scope>NUCLEOTIDE SEQUENCE [LARGE SCALE GENOMIC DNA]</scope>
    <source>
        <strain evidence="1 2">CGMCC 1.6848</strain>
    </source>
</reference>
<gene>
    <name evidence="1" type="ORF">SAMN04487959_10962</name>
</gene>
<proteinExistence type="predicted"/>
<dbReference type="Pfam" id="PF02585">
    <property type="entry name" value="PIG-L"/>
    <property type="match status" value="1"/>
</dbReference>
<dbReference type="EMBL" id="FOPY01000009">
    <property type="protein sequence ID" value="SFH77383.1"/>
    <property type="molecule type" value="Genomic_DNA"/>
</dbReference>